<gene>
    <name evidence="11" type="ORF">CE154_021175</name>
    <name evidence="10" type="ORF">HF896_08890</name>
</gene>
<dbReference type="Proteomes" id="UP000216225">
    <property type="component" value="Unassembled WGS sequence"/>
</dbReference>
<name>A0A420K7A8_9BURK</name>
<dbReference type="EMBL" id="CP051298">
    <property type="protein sequence ID" value="QKD43722.1"/>
    <property type="molecule type" value="Genomic_DNA"/>
</dbReference>
<dbReference type="GO" id="GO:0051213">
    <property type="term" value="F:dioxygenase activity"/>
    <property type="evidence" value="ECO:0007669"/>
    <property type="project" value="UniProtKB-KW"/>
</dbReference>
<dbReference type="InterPro" id="IPR050383">
    <property type="entry name" value="GlyoxalaseI/FosfomycinResist"/>
</dbReference>
<dbReference type="InterPro" id="IPR004360">
    <property type="entry name" value="Glyas_Fos-R_dOase_dom"/>
</dbReference>
<dbReference type="PROSITE" id="PS51819">
    <property type="entry name" value="VOC"/>
    <property type="match status" value="1"/>
</dbReference>
<sequence length="184" mass="20813">MAFLNGVHHVAYRCKNAKATVEWYQKYLDANFILAIAENQVPSTKEPDPYMHIFIDIGGGNILAFFELPTKPEMIAPSDANTPSWTQHLALKVDSIETMMKVKARMEADGIQVIGPTNHTIFQSIYFRDPSGHRLELAVNTATPQMDKALDDVKWDMLNEWDRTKKAPTHARWMHDGSGRIGSD</sequence>
<dbReference type="PANTHER" id="PTHR21366">
    <property type="entry name" value="GLYOXALASE FAMILY PROTEIN"/>
    <property type="match status" value="1"/>
</dbReference>
<keyword evidence="6 8" id="KW-0560">Oxidoreductase</keyword>
<evidence type="ECO:0000256" key="3">
    <source>
        <dbReference type="ARBA" id="ARBA00022723"/>
    </source>
</evidence>
<protein>
    <submittedName>
        <fullName evidence="11">VOC family protein</fullName>
    </submittedName>
</protein>
<dbReference type="InterPro" id="IPR000486">
    <property type="entry name" value="Xdiol_ring_cleave_dOase_1/2"/>
</dbReference>
<reference evidence="11 12" key="1">
    <citation type="submission" date="2018-09" db="EMBL/GenBank/DDBJ databases">
        <title>Genome comparison of Alicycliphilus sp. BQ1, a polyurethanolytic bacterium, with its closest phylogenetic relatives Alicycliphilus denitrificans BC and K601, unable to attack polyurethane.</title>
        <authorList>
            <person name="Loza-Tavera H."/>
            <person name="Lozano L."/>
            <person name="Cevallos M."/>
            <person name="Maya-Lucas O."/>
            <person name="Garcia-Mena J."/>
            <person name="Hernandez J."/>
        </authorList>
    </citation>
    <scope>NUCLEOTIDE SEQUENCE [LARGE SCALE GENOMIC DNA]</scope>
    <source>
        <strain evidence="11 12">BQ1</strain>
    </source>
</reference>
<accession>A0A420K7A8</accession>
<keyword evidence="7 8" id="KW-0408">Iron</keyword>
<dbReference type="EMBL" id="NKDB02000006">
    <property type="protein sequence ID" value="RKJ94211.1"/>
    <property type="molecule type" value="Genomic_DNA"/>
</dbReference>
<feature type="domain" description="VOC" evidence="9">
    <location>
        <begin position="6"/>
        <end position="140"/>
    </location>
</feature>
<evidence type="ECO:0000256" key="7">
    <source>
        <dbReference type="ARBA" id="ARBA00023004"/>
    </source>
</evidence>
<dbReference type="OMA" id="QHIAFQV"/>
<proteinExistence type="inferred from homology"/>
<organism evidence="11 12">
    <name type="scientific">Alicycliphilus denitrificans</name>
    <dbReference type="NCBI Taxonomy" id="179636"/>
    <lineage>
        <taxon>Bacteria</taxon>
        <taxon>Pseudomonadati</taxon>
        <taxon>Pseudomonadota</taxon>
        <taxon>Betaproteobacteria</taxon>
        <taxon>Burkholderiales</taxon>
        <taxon>Comamonadaceae</taxon>
        <taxon>Alicycliphilus</taxon>
    </lineage>
</organism>
<dbReference type="AlphaFoldDB" id="A0A420K7A8"/>
<evidence type="ECO:0000313" key="12">
    <source>
        <dbReference type="Proteomes" id="UP000216225"/>
    </source>
</evidence>
<evidence type="ECO:0000313" key="13">
    <source>
        <dbReference type="Proteomes" id="UP000500755"/>
    </source>
</evidence>
<dbReference type="SUPFAM" id="SSF54593">
    <property type="entry name" value="Glyoxalase/Bleomycin resistance protein/Dihydroxybiphenyl dioxygenase"/>
    <property type="match status" value="1"/>
</dbReference>
<dbReference type="Gene3D" id="3.10.180.10">
    <property type="entry name" value="2,3-Dihydroxybiphenyl 1,2-Dioxygenase, domain 1"/>
    <property type="match status" value="1"/>
</dbReference>
<evidence type="ECO:0000256" key="6">
    <source>
        <dbReference type="ARBA" id="ARBA00023002"/>
    </source>
</evidence>
<evidence type="ECO:0000256" key="8">
    <source>
        <dbReference type="RuleBase" id="RU000683"/>
    </source>
</evidence>
<evidence type="ECO:0000256" key="2">
    <source>
        <dbReference type="ARBA" id="ARBA00008784"/>
    </source>
</evidence>
<dbReference type="PANTHER" id="PTHR21366:SF30">
    <property type="entry name" value="BLL2330 PROTEIN"/>
    <property type="match status" value="1"/>
</dbReference>
<dbReference type="CDD" id="cd06587">
    <property type="entry name" value="VOC"/>
    <property type="match status" value="1"/>
</dbReference>
<evidence type="ECO:0000313" key="10">
    <source>
        <dbReference type="EMBL" id="QKD43722.1"/>
    </source>
</evidence>
<dbReference type="Pfam" id="PF00903">
    <property type="entry name" value="Glyoxalase"/>
    <property type="match status" value="1"/>
</dbReference>
<dbReference type="Proteomes" id="UP000500755">
    <property type="component" value="Chromosome"/>
</dbReference>
<dbReference type="PROSITE" id="PS00082">
    <property type="entry name" value="EXTRADIOL_DIOXYGENAS"/>
    <property type="match status" value="1"/>
</dbReference>
<comment type="similarity">
    <text evidence="2 8">Belongs to the extradiol ring-cleavage dioxygenase family.</text>
</comment>
<reference evidence="10 13" key="2">
    <citation type="submission" date="2020-05" db="EMBL/GenBank/DDBJ databases">
        <title>Complete genome sequence of Alicycliphilus denitrificans DP3.</title>
        <authorList>
            <person name="Chen X."/>
        </authorList>
    </citation>
    <scope>NUCLEOTIDE SEQUENCE [LARGE SCALE GENOMIC DNA]</scope>
    <source>
        <strain evidence="10 13">DP3</strain>
    </source>
</reference>
<dbReference type="InterPro" id="IPR029068">
    <property type="entry name" value="Glyas_Bleomycin-R_OHBP_Dase"/>
</dbReference>
<keyword evidence="3" id="KW-0479">Metal-binding</keyword>
<comment type="cofactor">
    <cofactor evidence="1 8">
        <name>Fe(2+)</name>
        <dbReference type="ChEBI" id="CHEBI:29033"/>
    </cofactor>
</comment>
<dbReference type="InterPro" id="IPR037523">
    <property type="entry name" value="VOC_core"/>
</dbReference>
<evidence type="ECO:0000256" key="5">
    <source>
        <dbReference type="ARBA" id="ARBA00022964"/>
    </source>
</evidence>
<evidence type="ECO:0000259" key="9">
    <source>
        <dbReference type="PROSITE" id="PS51819"/>
    </source>
</evidence>
<keyword evidence="5 8" id="KW-0223">Dioxygenase</keyword>
<dbReference type="RefSeq" id="WP_013518625.1">
    <property type="nucleotide sequence ID" value="NZ_AP024172.1"/>
</dbReference>
<evidence type="ECO:0000256" key="1">
    <source>
        <dbReference type="ARBA" id="ARBA00001954"/>
    </source>
</evidence>
<evidence type="ECO:0000313" key="11">
    <source>
        <dbReference type="EMBL" id="RKJ94211.1"/>
    </source>
</evidence>
<keyword evidence="4 8" id="KW-0058">Aromatic hydrocarbons catabolism</keyword>
<evidence type="ECO:0000256" key="4">
    <source>
        <dbReference type="ARBA" id="ARBA00022797"/>
    </source>
</evidence>
<dbReference type="GO" id="GO:0008198">
    <property type="term" value="F:ferrous iron binding"/>
    <property type="evidence" value="ECO:0007669"/>
    <property type="project" value="InterPro"/>
</dbReference>